<evidence type="ECO:0000256" key="6">
    <source>
        <dbReference type="SAM" id="MobiDB-lite"/>
    </source>
</evidence>
<feature type="domain" description="Smr" evidence="8">
    <location>
        <begin position="404"/>
        <end position="481"/>
    </location>
</feature>
<sequence>MSTYFDNGLQYAQQEVADSQVYIDQIQYQSSDYGSLHPLQVEHNYDGHQSTFQSSGYVLVPVPTNVIMIEQPMLMQGQNECLQNGIMMSEYHNQIENFSNYQSGINQPIFYQPEATIYAHPVYAHEYYQLEVAQSSPALLVPHEMPVYTMEDSGSFSEQTELIGYHFQQQGAEIEEQLINQEVSRTYEPIKAVYAEPVAENLDHPSTTQSELSGNMKSQPSTPPTNSQPLPSSLSPIPSSEPISTPKQSTSSENSKKDEDEKENLQKAKNFKTRMCIYKDRCNLGSRCTYAHSSAELRSNETKKVSNQLKKTKLCLNFASGGSGKCEYGENCQFIHPEDGLLYERVYRETLEFLKEKADHKNDIQFLHAKKSQPGCTDVFQIEEEINEKIRGWNQKHPKAQDYYDLHWMTTRGAEDYVEEILEKMKEDNKKTSWIETGRGRHSWNGVAAIKTTLLQKYTGRKDVSLVPDSKNAGLLILTIL</sequence>
<dbReference type="EMBL" id="PDUG01000002">
    <property type="protein sequence ID" value="PIC47931.1"/>
    <property type="molecule type" value="Genomic_DNA"/>
</dbReference>
<dbReference type="SUPFAM" id="SSF90229">
    <property type="entry name" value="CCCH zinc finger"/>
    <property type="match status" value="2"/>
</dbReference>
<dbReference type="GO" id="GO:0043186">
    <property type="term" value="C:P granule"/>
    <property type="evidence" value="ECO:0007669"/>
    <property type="project" value="UniProtKB-ARBA"/>
</dbReference>
<dbReference type="Pfam" id="PF00642">
    <property type="entry name" value="zf-CCCH"/>
    <property type="match status" value="1"/>
</dbReference>
<feature type="region of interest" description="Disordered" evidence="6">
    <location>
        <begin position="198"/>
        <end position="266"/>
    </location>
</feature>
<dbReference type="GO" id="GO:0008270">
    <property type="term" value="F:zinc ion binding"/>
    <property type="evidence" value="ECO:0007669"/>
    <property type="project" value="UniProtKB-KW"/>
</dbReference>
<evidence type="ECO:0000313" key="10">
    <source>
        <dbReference type="Proteomes" id="UP000230233"/>
    </source>
</evidence>
<organism evidence="9 10">
    <name type="scientific">Caenorhabditis nigoni</name>
    <dbReference type="NCBI Taxonomy" id="1611254"/>
    <lineage>
        <taxon>Eukaryota</taxon>
        <taxon>Metazoa</taxon>
        <taxon>Ecdysozoa</taxon>
        <taxon>Nematoda</taxon>
        <taxon>Chromadorea</taxon>
        <taxon>Rhabditida</taxon>
        <taxon>Rhabditina</taxon>
        <taxon>Rhabditomorpha</taxon>
        <taxon>Rhabditoidea</taxon>
        <taxon>Rhabditidae</taxon>
        <taxon>Peloderinae</taxon>
        <taxon>Caenorhabditis</taxon>
    </lineage>
</organism>
<dbReference type="PROSITE" id="PS50828">
    <property type="entry name" value="SMR"/>
    <property type="match status" value="1"/>
</dbReference>
<dbReference type="GO" id="GO:0005829">
    <property type="term" value="C:cytosol"/>
    <property type="evidence" value="ECO:0007669"/>
    <property type="project" value="TreeGrafter"/>
</dbReference>
<keyword evidence="1 5" id="KW-0479">Metal-binding</keyword>
<dbReference type="InterPro" id="IPR036855">
    <property type="entry name" value="Znf_CCCH_sf"/>
</dbReference>
<evidence type="ECO:0000256" key="3">
    <source>
        <dbReference type="ARBA" id="ARBA00022771"/>
    </source>
</evidence>
<evidence type="ECO:0000313" key="9">
    <source>
        <dbReference type="EMBL" id="PIC47931.1"/>
    </source>
</evidence>
<dbReference type="InterPro" id="IPR000571">
    <property type="entry name" value="Znf_CCCH"/>
</dbReference>
<dbReference type="SUPFAM" id="SSF160443">
    <property type="entry name" value="SMR domain-like"/>
    <property type="match status" value="1"/>
</dbReference>
<evidence type="ECO:0000256" key="1">
    <source>
        <dbReference type="ARBA" id="ARBA00022723"/>
    </source>
</evidence>
<dbReference type="Gene3D" id="4.10.1000.10">
    <property type="entry name" value="Zinc finger, CCCH-type"/>
    <property type="match status" value="2"/>
</dbReference>
<comment type="caution">
    <text evidence="9">The sequence shown here is derived from an EMBL/GenBank/DDBJ whole genome shotgun (WGS) entry which is preliminary data.</text>
</comment>
<dbReference type="PROSITE" id="PS50103">
    <property type="entry name" value="ZF_C3H1"/>
    <property type="match status" value="1"/>
</dbReference>
<feature type="compositionally biased region" description="Basic and acidic residues" evidence="6">
    <location>
        <begin position="254"/>
        <end position="266"/>
    </location>
</feature>
<dbReference type="Gene3D" id="3.30.1370.110">
    <property type="match status" value="1"/>
</dbReference>
<reference evidence="10" key="1">
    <citation type="submission" date="2017-10" db="EMBL/GenBank/DDBJ databases">
        <title>Rapid genome shrinkage in a self-fertile nematode reveals novel sperm competition proteins.</title>
        <authorList>
            <person name="Yin D."/>
            <person name="Schwarz E.M."/>
            <person name="Thomas C.G."/>
            <person name="Felde R.L."/>
            <person name="Korf I.F."/>
            <person name="Cutter A.D."/>
            <person name="Schartner C.M."/>
            <person name="Ralston E.J."/>
            <person name="Meyer B.J."/>
            <person name="Haag E.S."/>
        </authorList>
    </citation>
    <scope>NUCLEOTIDE SEQUENCE [LARGE SCALE GENOMIC DNA]</scope>
    <source>
        <strain evidence="10">JU1422</strain>
    </source>
</reference>
<evidence type="ECO:0008006" key="11">
    <source>
        <dbReference type="Google" id="ProtNLM"/>
    </source>
</evidence>
<dbReference type="Proteomes" id="UP000230233">
    <property type="component" value="Chromosome II"/>
</dbReference>
<feature type="compositionally biased region" description="Polar residues" evidence="6">
    <location>
        <begin position="204"/>
        <end position="217"/>
    </location>
</feature>
<evidence type="ECO:0000256" key="4">
    <source>
        <dbReference type="ARBA" id="ARBA00022833"/>
    </source>
</evidence>
<evidence type="ECO:0000256" key="5">
    <source>
        <dbReference type="PROSITE-ProRule" id="PRU00723"/>
    </source>
</evidence>
<feature type="domain" description="C3H1-type" evidence="7">
    <location>
        <begin position="309"/>
        <end position="339"/>
    </location>
</feature>
<keyword evidence="4 5" id="KW-0862">Zinc</keyword>
<keyword evidence="2" id="KW-0677">Repeat</keyword>
<dbReference type="PANTHER" id="PTHR12547">
    <property type="entry name" value="CCCH ZINC FINGER/TIS11-RELATED"/>
    <property type="match status" value="1"/>
</dbReference>
<name>A0A2G5V8E6_9PELO</name>
<proteinExistence type="predicted"/>
<evidence type="ECO:0000259" key="7">
    <source>
        <dbReference type="PROSITE" id="PS50103"/>
    </source>
</evidence>
<dbReference type="PANTHER" id="PTHR12547:SF18">
    <property type="entry name" value="PROTEIN TIS11"/>
    <property type="match status" value="1"/>
</dbReference>
<feature type="compositionally biased region" description="Low complexity" evidence="6">
    <location>
        <begin position="218"/>
        <end position="246"/>
    </location>
</feature>
<dbReference type="GO" id="GO:0003730">
    <property type="term" value="F:mRNA 3'-UTR binding"/>
    <property type="evidence" value="ECO:0007669"/>
    <property type="project" value="TreeGrafter"/>
</dbReference>
<dbReference type="InterPro" id="IPR002625">
    <property type="entry name" value="Smr_dom"/>
</dbReference>
<dbReference type="AlphaFoldDB" id="A0A2G5V8E6"/>
<protein>
    <recommendedName>
        <fullName evidence="11">C3H1-type domain-containing protein</fullName>
    </recommendedName>
</protein>
<keyword evidence="3 5" id="KW-0863">Zinc-finger</keyword>
<dbReference type="OrthoDB" id="410307at2759"/>
<dbReference type="SMART" id="SM00356">
    <property type="entry name" value="ZnF_C3H1"/>
    <property type="match status" value="2"/>
</dbReference>
<dbReference type="InterPro" id="IPR036063">
    <property type="entry name" value="Smr_dom_sf"/>
</dbReference>
<evidence type="ECO:0000259" key="8">
    <source>
        <dbReference type="PROSITE" id="PS50828"/>
    </source>
</evidence>
<feature type="zinc finger region" description="C3H1-type" evidence="5">
    <location>
        <begin position="309"/>
        <end position="339"/>
    </location>
</feature>
<dbReference type="SMART" id="SM00463">
    <property type="entry name" value="SMR"/>
    <property type="match status" value="1"/>
</dbReference>
<keyword evidence="10" id="KW-1185">Reference proteome</keyword>
<dbReference type="InterPro" id="IPR045877">
    <property type="entry name" value="ZFP36-like"/>
</dbReference>
<accession>A0A2G5V8E6</accession>
<gene>
    <name evidence="9" type="primary">Cnig_chr_II.g7100</name>
    <name evidence="9" type="ORF">B9Z55_007100</name>
</gene>
<evidence type="ECO:0000256" key="2">
    <source>
        <dbReference type="ARBA" id="ARBA00022737"/>
    </source>
</evidence>